<accession>A0AAV7R9P4</accession>
<sequence>MLQKLPQVSQELHRKPDSSFLYLISFHPSYLIQCLSLPLLRIPKCRLVWWPAGCRRVEIGQLILGLRAPPPHVPESERWQNLCEEVLELGIPRGIPSPQPTAERVCHLHAGFAVPPLVQEVAIVQEPEIQQQLLALSLSALGPLQSVTTSAPQPPG</sequence>
<organism evidence="1 2">
    <name type="scientific">Pleurodeles waltl</name>
    <name type="common">Iberian ribbed newt</name>
    <dbReference type="NCBI Taxonomy" id="8319"/>
    <lineage>
        <taxon>Eukaryota</taxon>
        <taxon>Metazoa</taxon>
        <taxon>Chordata</taxon>
        <taxon>Craniata</taxon>
        <taxon>Vertebrata</taxon>
        <taxon>Euteleostomi</taxon>
        <taxon>Amphibia</taxon>
        <taxon>Batrachia</taxon>
        <taxon>Caudata</taxon>
        <taxon>Salamandroidea</taxon>
        <taxon>Salamandridae</taxon>
        <taxon>Pleurodelinae</taxon>
        <taxon>Pleurodeles</taxon>
    </lineage>
</organism>
<keyword evidence="2" id="KW-1185">Reference proteome</keyword>
<gene>
    <name evidence="1" type="ORF">NDU88_002326</name>
</gene>
<proteinExistence type="predicted"/>
<comment type="caution">
    <text evidence="1">The sequence shown here is derived from an EMBL/GenBank/DDBJ whole genome shotgun (WGS) entry which is preliminary data.</text>
</comment>
<evidence type="ECO:0000313" key="2">
    <source>
        <dbReference type="Proteomes" id="UP001066276"/>
    </source>
</evidence>
<dbReference type="EMBL" id="JANPWB010000009">
    <property type="protein sequence ID" value="KAJ1149519.1"/>
    <property type="molecule type" value="Genomic_DNA"/>
</dbReference>
<dbReference type="AlphaFoldDB" id="A0AAV7R9P4"/>
<dbReference type="Proteomes" id="UP001066276">
    <property type="component" value="Chromosome 5"/>
</dbReference>
<name>A0AAV7R9P4_PLEWA</name>
<reference evidence="1" key="1">
    <citation type="journal article" date="2022" name="bioRxiv">
        <title>Sequencing and chromosome-scale assembly of the giantPleurodeles waltlgenome.</title>
        <authorList>
            <person name="Brown T."/>
            <person name="Elewa A."/>
            <person name="Iarovenko S."/>
            <person name="Subramanian E."/>
            <person name="Araus A.J."/>
            <person name="Petzold A."/>
            <person name="Susuki M."/>
            <person name="Suzuki K.-i.T."/>
            <person name="Hayashi T."/>
            <person name="Toyoda A."/>
            <person name="Oliveira C."/>
            <person name="Osipova E."/>
            <person name="Leigh N.D."/>
            <person name="Simon A."/>
            <person name="Yun M.H."/>
        </authorList>
    </citation>
    <scope>NUCLEOTIDE SEQUENCE</scope>
    <source>
        <strain evidence="1">20211129_DDA</strain>
        <tissue evidence="1">Liver</tissue>
    </source>
</reference>
<protein>
    <submittedName>
        <fullName evidence="1">Uncharacterized protein</fullName>
    </submittedName>
</protein>
<evidence type="ECO:0000313" key="1">
    <source>
        <dbReference type="EMBL" id="KAJ1149519.1"/>
    </source>
</evidence>